<dbReference type="Gene3D" id="3.60.10.10">
    <property type="entry name" value="Endonuclease/exonuclease/phosphatase"/>
    <property type="match status" value="1"/>
</dbReference>
<reference evidence="1 2" key="2">
    <citation type="journal article" date="2017" name="Front. Plant Sci.">
        <title>Gene Classification and Mining of Molecular Markers Useful in Red Clover (Trifolium pratense) Breeding.</title>
        <authorList>
            <person name="Istvanek J."/>
            <person name="Dluhosova J."/>
            <person name="Dluhos P."/>
            <person name="Patkova L."/>
            <person name="Nedelnik J."/>
            <person name="Repkova J."/>
        </authorList>
    </citation>
    <scope>NUCLEOTIDE SEQUENCE [LARGE SCALE GENOMIC DNA]</scope>
    <source>
        <strain evidence="2">cv. Tatra</strain>
        <tissue evidence="1">Young leaves</tissue>
    </source>
</reference>
<dbReference type="InterPro" id="IPR036691">
    <property type="entry name" value="Endo/exonu/phosph_ase_sf"/>
</dbReference>
<comment type="caution">
    <text evidence="1">The sequence shown here is derived from an EMBL/GenBank/DDBJ whole genome shotgun (WGS) entry which is preliminary data.</text>
</comment>
<dbReference type="Proteomes" id="UP000236291">
    <property type="component" value="Unassembled WGS sequence"/>
</dbReference>
<accession>A0A2K3K6X9</accession>
<sequence>MNNEQGDWCLGGDFNAVMKAGERKGNSSLSRQNERLEFCQFIEAMDLIDVPVA</sequence>
<dbReference type="EMBL" id="ASHM01145114">
    <property type="protein sequence ID" value="PNX62022.1"/>
    <property type="molecule type" value="Genomic_DNA"/>
</dbReference>
<gene>
    <name evidence="1" type="ORF">L195_g060948</name>
</gene>
<organism evidence="1 2">
    <name type="scientific">Trifolium pratense</name>
    <name type="common">Red clover</name>
    <dbReference type="NCBI Taxonomy" id="57577"/>
    <lineage>
        <taxon>Eukaryota</taxon>
        <taxon>Viridiplantae</taxon>
        <taxon>Streptophyta</taxon>
        <taxon>Embryophyta</taxon>
        <taxon>Tracheophyta</taxon>
        <taxon>Spermatophyta</taxon>
        <taxon>Magnoliopsida</taxon>
        <taxon>eudicotyledons</taxon>
        <taxon>Gunneridae</taxon>
        <taxon>Pentapetalae</taxon>
        <taxon>rosids</taxon>
        <taxon>fabids</taxon>
        <taxon>Fabales</taxon>
        <taxon>Fabaceae</taxon>
        <taxon>Papilionoideae</taxon>
        <taxon>50 kb inversion clade</taxon>
        <taxon>NPAAA clade</taxon>
        <taxon>Hologalegina</taxon>
        <taxon>IRL clade</taxon>
        <taxon>Trifolieae</taxon>
        <taxon>Trifolium</taxon>
    </lineage>
</organism>
<name>A0A2K3K6X9_TRIPR</name>
<reference evidence="1 2" key="1">
    <citation type="journal article" date="2014" name="Am. J. Bot.">
        <title>Genome assembly and annotation for red clover (Trifolium pratense; Fabaceae).</title>
        <authorList>
            <person name="Istvanek J."/>
            <person name="Jaros M."/>
            <person name="Krenek A."/>
            <person name="Repkova J."/>
        </authorList>
    </citation>
    <scope>NUCLEOTIDE SEQUENCE [LARGE SCALE GENOMIC DNA]</scope>
    <source>
        <strain evidence="2">cv. Tatra</strain>
        <tissue evidence="1">Young leaves</tissue>
    </source>
</reference>
<evidence type="ECO:0008006" key="3">
    <source>
        <dbReference type="Google" id="ProtNLM"/>
    </source>
</evidence>
<dbReference type="AlphaFoldDB" id="A0A2K3K6X9"/>
<protein>
    <recommendedName>
        <fullName evidence="3">Endonuclease/exonuclease/phosphatase family protein</fullName>
    </recommendedName>
</protein>
<proteinExistence type="predicted"/>
<evidence type="ECO:0000313" key="1">
    <source>
        <dbReference type="EMBL" id="PNX62022.1"/>
    </source>
</evidence>
<feature type="non-terminal residue" evidence="1">
    <location>
        <position position="53"/>
    </location>
</feature>
<evidence type="ECO:0000313" key="2">
    <source>
        <dbReference type="Proteomes" id="UP000236291"/>
    </source>
</evidence>